<name>A0AAP0DW26_9ASTR</name>
<reference evidence="2 3" key="1">
    <citation type="submission" date="2024-04" db="EMBL/GenBank/DDBJ databases">
        <title>The reference genome of an endangered Asteraceae, Deinandra increscens subsp. villosa, native to the Central Coast of California.</title>
        <authorList>
            <person name="Guilliams M."/>
            <person name="Hasenstab-Lehman K."/>
            <person name="Meyer R."/>
            <person name="Mcevoy S."/>
        </authorList>
    </citation>
    <scope>NUCLEOTIDE SEQUENCE [LARGE SCALE GENOMIC DNA]</scope>
    <source>
        <tissue evidence="2">Leaf</tissue>
    </source>
</reference>
<proteinExistence type="predicted"/>
<evidence type="ECO:0000256" key="1">
    <source>
        <dbReference type="SAM" id="MobiDB-lite"/>
    </source>
</evidence>
<evidence type="ECO:0000313" key="2">
    <source>
        <dbReference type="EMBL" id="KAK9078219.1"/>
    </source>
</evidence>
<dbReference type="AlphaFoldDB" id="A0AAP0DW26"/>
<feature type="region of interest" description="Disordered" evidence="1">
    <location>
        <begin position="612"/>
        <end position="634"/>
    </location>
</feature>
<dbReference type="EMBL" id="JBCNJP010000006">
    <property type="protein sequence ID" value="KAK9078219.1"/>
    <property type="molecule type" value="Genomic_DNA"/>
</dbReference>
<dbReference type="PANTHER" id="PTHR36720:SF1">
    <property type="entry name" value="TAF RNA POLYMERASE I SUBUNIT A"/>
    <property type="match status" value="1"/>
</dbReference>
<keyword evidence="3" id="KW-1185">Reference proteome</keyword>
<organism evidence="2 3">
    <name type="scientific">Deinandra increscens subsp. villosa</name>
    <dbReference type="NCBI Taxonomy" id="3103831"/>
    <lineage>
        <taxon>Eukaryota</taxon>
        <taxon>Viridiplantae</taxon>
        <taxon>Streptophyta</taxon>
        <taxon>Embryophyta</taxon>
        <taxon>Tracheophyta</taxon>
        <taxon>Spermatophyta</taxon>
        <taxon>Magnoliopsida</taxon>
        <taxon>eudicotyledons</taxon>
        <taxon>Gunneridae</taxon>
        <taxon>Pentapetalae</taxon>
        <taxon>asterids</taxon>
        <taxon>campanulids</taxon>
        <taxon>Asterales</taxon>
        <taxon>Asteraceae</taxon>
        <taxon>Asteroideae</taxon>
        <taxon>Heliantheae alliance</taxon>
        <taxon>Madieae</taxon>
        <taxon>Madiinae</taxon>
        <taxon>Deinandra</taxon>
    </lineage>
</organism>
<protein>
    <submittedName>
        <fullName evidence="2">Uncharacterized protein</fullName>
    </submittedName>
</protein>
<accession>A0AAP0DW26</accession>
<feature type="region of interest" description="Disordered" evidence="1">
    <location>
        <begin position="1"/>
        <end position="36"/>
    </location>
</feature>
<dbReference type="GO" id="GO:0000120">
    <property type="term" value="C:RNA polymerase I transcription regulator complex"/>
    <property type="evidence" value="ECO:0007669"/>
    <property type="project" value="InterPro"/>
</dbReference>
<dbReference type="Proteomes" id="UP001408789">
    <property type="component" value="Unassembled WGS sequence"/>
</dbReference>
<dbReference type="GO" id="GO:0006360">
    <property type="term" value="P:transcription by RNA polymerase I"/>
    <property type="evidence" value="ECO:0007669"/>
    <property type="project" value="InterPro"/>
</dbReference>
<evidence type="ECO:0000313" key="3">
    <source>
        <dbReference type="Proteomes" id="UP001408789"/>
    </source>
</evidence>
<dbReference type="InterPro" id="IPR039495">
    <property type="entry name" value="TAF1A"/>
</dbReference>
<gene>
    <name evidence="2" type="ORF">SSX86_002276</name>
</gene>
<dbReference type="Pfam" id="PF14929">
    <property type="entry name" value="TAF1_subA"/>
    <property type="match status" value="1"/>
</dbReference>
<comment type="caution">
    <text evidence="2">The sequence shown here is derived from an EMBL/GenBank/DDBJ whole genome shotgun (WGS) entry which is preliminary data.</text>
</comment>
<feature type="compositionally biased region" description="Basic and acidic residues" evidence="1">
    <location>
        <begin position="9"/>
        <end position="18"/>
    </location>
</feature>
<dbReference type="PANTHER" id="PTHR36720">
    <property type="entry name" value="TAF RNA POLYMERASE I SUBUNIT A"/>
    <property type="match status" value="1"/>
</dbReference>
<feature type="compositionally biased region" description="Low complexity" evidence="1">
    <location>
        <begin position="613"/>
        <end position="634"/>
    </location>
</feature>
<sequence length="634" mass="72304">MEISAEIDEEKHIDEPKKSATKKRKRSKIDEDAAVASSKKRNVKGILLSVTKPSYTLKRGIGPDLRSLRSEHRNRLRYLLRQLIRRQNWDEASGVLSLLLKGTHRDNSFSTNRTKYWATLKILEHMGATKKFDQVYAIWMGKDSAVIQKKQSLKGRSDVMSEFLLFRTLQGDDSGAYNTVISLQQDRNFSNDPIANLVVGLFFSHRWYNGIQKEFCLHDSLESSSPIQSGLSEPRESLLIDHSNGQSAVEVRDSAYAFHADSNTSIRIGKDGIVQHREVLMEVDHELKKEVLEFEEPHMNSYESDQNGTPSRFMHTGNKTYGSIVYAHDLDYFLMPLKLPRTNNLEDFISLQRSIQNDHYKAAVKHLQNALHSSPPTVEALLPLIQMLLLGDQVKEAIEEVESVVQNSHAALPFRLKASLLEHFSKEDANQLCICFEDTLRKDPTCRHSLSKLINLHHVGDYSIERLVEMLALHLDATYADCDIWKEFASCFIKLSQCDEDRMSSCVNSYGDSYTKFSKNIPDMFQDNMSRKNWRLRCRWWLTRHFTQTILVSEVTSGNLELVVYKAASACHLYGPDFAYVVTAYTYFKKEHIHETSILKMHMENAIGFTQHTTGSSAKTGSSTTSVSSVSSRG</sequence>